<organism evidence="1 2">
    <name type="scientific">Limosilactobacillus alvi</name>
    <dbReference type="NCBI Taxonomy" id="990412"/>
    <lineage>
        <taxon>Bacteria</taxon>
        <taxon>Bacillati</taxon>
        <taxon>Bacillota</taxon>
        <taxon>Bacilli</taxon>
        <taxon>Lactobacillales</taxon>
        <taxon>Lactobacillaceae</taxon>
        <taxon>Limosilactobacillus</taxon>
    </lineage>
</organism>
<name>A0ABS2EQT7_9LACO</name>
<dbReference type="RefSeq" id="WP_204777084.1">
    <property type="nucleotide sequence ID" value="NZ_JACJJQ010000063.1"/>
</dbReference>
<proteinExistence type="predicted"/>
<evidence type="ECO:0000313" key="1">
    <source>
        <dbReference type="EMBL" id="MBM6754857.1"/>
    </source>
</evidence>
<keyword evidence="2" id="KW-1185">Reference proteome</keyword>
<gene>
    <name evidence="1" type="ORF">H5993_08850</name>
</gene>
<sequence>MKLTKDQYLGQIEEHLQVKQVEFTASQVQQPKALKPGVAFCLAQLDSGYLSQYEWKVRLRKGDPVSVRLEENLINVPVKDAARLDGKLLDNETEYGVNLYMVIEGDQVNQSGLRIDLLADETALASGDEATLVKQLQEWLATQLAQTVENRSAE</sequence>
<reference evidence="1 2" key="1">
    <citation type="journal article" date="2021" name="Sci. Rep.">
        <title>The distribution of antibiotic resistance genes in chicken gut microbiota commensals.</title>
        <authorList>
            <person name="Juricova H."/>
            <person name="Matiasovicova J."/>
            <person name="Kubasova T."/>
            <person name="Cejkova D."/>
            <person name="Rychlik I."/>
        </authorList>
    </citation>
    <scope>NUCLEOTIDE SEQUENCE [LARGE SCALE GENOMIC DNA]</scope>
    <source>
        <strain evidence="1 2">An810</strain>
    </source>
</reference>
<evidence type="ECO:0000313" key="2">
    <source>
        <dbReference type="Proteomes" id="UP000776629"/>
    </source>
</evidence>
<dbReference type="EMBL" id="JACJJQ010000063">
    <property type="protein sequence ID" value="MBM6754857.1"/>
    <property type="molecule type" value="Genomic_DNA"/>
</dbReference>
<comment type="caution">
    <text evidence="1">The sequence shown here is derived from an EMBL/GenBank/DDBJ whole genome shotgun (WGS) entry which is preliminary data.</text>
</comment>
<dbReference type="Proteomes" id="UP000776629">
    <property type="component" value="Unassembled WGS sequence"/>
</dbReference>
<accession>A0ABS2EQT7</accession>
<protein>
    <submittedName>
        <fullName evidence="1">Uncharacterized protein</fullName>
    </submittedName>
</protein>